<dbReference type="EMBL" id="CAKOFQ010007005">
    <property type="protein sequence ID" value="CAH1986782.1"/>
    <property type="molecule type" value="Genomic_DNA"/>
</dbReference>
<evidence type="ECO:0000256" key="1">
    <source>
        <dbReference type="SAM" id="MobiDB-lite"/>
    </source>
</evidence>
<evidence type="ECO:0000313" key="2">
    <source>
        <dbReference type="EMBL" id="CAH1986782.1"/>
    </source>
</evidence>
<accession>A0A9P0L1Q6</accession>
<comment type="caution">
    <text evidence="2">The sequence shown here is derived from an EMBL/GenBank/DDBJ whole genome shotgun (WGS) entry which is preliminary data.</text>
</comment>
<evidence type="ECO:0000313" key="3">
    <source>
        <dbReference type="Proteomes" id="UP001152888"/>
    </source>
</evidence>
<proteinExistence type="predicted"/>
<name>A0A9P0L1Q6_ACAOB</name>
<dbReference type="AlphaFoldDB" id="A0A9P0L1Q6"/>
<dbReference type="Proteomes" id="UP001152888">
    <property type="component" value="Unassembled WGS sequence"/>
</dbReference>
<feature type="compositionally biased region" description="Basic and acidic residues" evidence="1">
    <location>
        <begin position="14"/>
        <end position="28"/>
    </location>
</feature>
<keyword evidence="3" id="KW-1185">Reference proteome</keyword>
<feature type="region of interest" description="Disordered" evidence="1">
    <location>
        <begin position="13"/>
        <end position="55"/>
    </location>
</feature>
<sequence>MTNTIISSYSVFSKNEEVPSADHGRLRVPDPNAGGAEDKMALQMAPPSTPLQGVPVHSRQDRLLLQHPQSRTGGHRLFEFRRNGVKNSAVQEAYDITAAGKVRRRV</sequence>
<gene>
    <name evidence="2" type="ORF">ACAOBT_LOCUS17443</name>
</gene>
<protein>
    <submittedName>
        <fullName evidence="2">Uncharacterized protein</fullName>
    </submittedName>
</protein>
<reference evidence="2" key="1">
    <citation type="submission" date="2022-03" db="EMBL/GenBank/DDBJ databases">
        <authorList>
            <person name="Sayadi A."/>
        </authorList>
    </citation>
    <scope>NUCLEOTIDE SEQUENCE</scope>
</reference>
<organism evidence="2 3">
    <name type="scientific">Acanthoscelides obtectus</name>
    <name type="common">Bean weevil</name>
    <name type="synonym">Bruchus obtectus</name>
    <dbReference type="NCBI Taxonomy" id="200917"/>
    <lineage>
        <taxon>Eukaryota</taxon>
        <taxon>Metazoa</taxon>
        <taxon>Ecdysozoa</taxon>
        <taxon>Arthropoda</taxon>
        <taxon>Hexapoda</taxon>
        <taxon>Insecta</taxon>
        <taxon>Pterygota</taxon>
        <taxon>Neoptera</taxon>
        <taxon>Endopterygota</taxon>
        <taxon>Coleoptera</taxon>
        <taxon>Polyphaga</taxon>
        <taxon>Cucujiformia</taxon>
        <taxon>Chrysomeloidea</taxon>
        <taxon>Chrysomelidae</taxon>
        <taxon>Bruchinae</taxon>
        <taxon>Bruchini</taxon>
        <taxon>Acanthoscelides</taxon>
    </lineage>
</organism>